<dbReference type="AlphaFoldDB" id="A0A2R6W8Q8"/>
<dbReference type="Proteomes" id="UP000244005">
    <property type="component" value="Unassembled WGS sequence"/>
</dbReference>
<sequence length="53" mass="6057">MCQRTQKRLATKWKPKARDYKERCYALCGPGGHETIRRGATHFVAPGGTRPNR</sequence>
<protein>
    <submittedName>
        <fullName evidence="1">Uncharacterized protein</fullName>
    </submittedName>
</protein>
<reference evidence="2" key="1">
    <citation type="journal article" date="2017" name="Cell">
        <title>Insights into land plant evolution garnered from the Marchantia polymorpha genome.</title>
        <authorList>
            <person name="Bowman J.L."/>
            <person name="Kohchi T."/>
            <person name="Yamato K.T."/>
            <person name="Jenkins J."/>
            <person name="Shu S."/>
            <person name="Ishizaki K."/>
            <person name="Yamaoka S."/>
            <person name="Nishihama R."/>
            <person name="Nakamura Y."/>
            <person name="Berger F."/>
            <person name="Adam C."/>
            <person name="Aki S.S."/>
            <person name="Althoff F."/>
            <person name="Araki T."/>
            <person name="Arteaga-Vazquez M.A."/>
            <person name="Balasubrmanian S."/>
            <person name="Barry K."/>
            <person name="Bauer D."/>
            <person name="Boehm C.R."/>
            <person name="Briginshaw L."/>
            <person name="Caballero-Perez J."/>
            <person name="Catarino B."/>
            <person name="Chen F."/>
            <person name="Chiyoda S."/>
            <person name="Chovatia M."/>
            <person name="Davies K.M."/>
            <person name="Delmans M."/>
            <person name="Demura T."/>
            <person name="Dierschke T."/>
            <person name="Dolan L."/>
            <person name="Dorantes-Acosta A.E."/>
            <person name="Eklund D.M."/>
            <person name="Florent S.N."/>
            <person name="Flores-Sandoval E."/>
            <person name="Fujiyama A."/>
            <person name="Fukuzawa H."/>
            <person name="Galik B."/>
            <person name="Grimanelli D."/>
            <person name="Grimwood J."/>
            <person name="Grossniklaus U."/>
            <person name="Hamada T."/>
            <person name="Haseloff J."/>
            <person name="Hetherington A.J."/>
            <person name="Higo A."/>
            <person name="Hirakawa Y."/>
            <person name="Hundley H.N."/>
            <person name="Ikeda Y."/>
            <person name="Inoue K."/>
            <person name="Inoue S.I."/>
            <person name="Ishida S."/>
            <person name="Jia Q."/>
            <person name="Kakita M."/>
            <person name="Kanazawa T."/>
            <person name="Kawai Y."/>
            <person name="Kawashima T."/>
            <person name="Kennedy M."/>
            <person name="Kinose K."/>
            <person name="Kinoshita T."/>
            <person name="Kohara Y."/>
            <person name="Koide E."/>
            <person name="Komatsu K."/>
            <person name="Kopischke S."/>
            <person name="Kubo M."/>
            <person name="Kyozuka J."/>
            <person name="Lagercrantz U."/>
            <person name="Lin S.S."/>
            <person name="Lindquist E."/>
            <person name="Lipzen A.M."/>
            <person name="Lu C.W."/>
            <person name="De Luna E."/>
            <person name="Martienssen R.A."/>
            <person name="Minamino N."/>
            <person name="Mizutani M."/>
            <person name="Mizutani M."/>
            <person name="Mochizuki N."/>
            <person name="Monte I."/>
            <person name="Mosher R."/>
            <person name="Nagasaki H."/>
            <person name="Nakagami H."/>
            <person name="Naramoto S."/>
            <person name="Nishitani K."/>
            <person name="Ohtani M."/>
            <person name="Okamoto T."/>
            <person name="Okumura M."/>
            <person name="Phillips J."/>
            <person name="Pollak B."/>
            <person name="Reinders A."/>
            <person name="Rovekamp M."/>
            <person name="Sano R."/>
            <person name="Sawa S."/>
            <person name="Schmid M.W."/>
            <person name="Shirakawa M."/>
            <person name="Solano R."/>
            <person name="Spunde A."/>
            <person name="Suetsugu N."/>
            <person name="Sugano S."/>
            <person name="Sugiyama A."/>
            <person name="Sun R."/>
            <person name="Suzuki Y."/>
            <person name="Takenaka M."/>
            <person name="Takezawa D."/>
            <person name="Tomogane H."/>
            <person name="Tsuzuki M."/>
            <person name="Ueda T."/>
            <person name="Umeda M."/>
            <person name="Ward J.M."/>
            <person name="Watanabe Y."/>
            <person name="Yazaki K."/>
            <person name="Yokoyama R."/>
            <person name="Yoshitake Y."/>
            <person name="Yotsui I."/>
            <person name="Zachgo S."/>
            <person name="Schmutz J."/>
        </authorList>
    </citation>
    <scope>NUCLEOTIDE SEQUENCE [LARGE SCALE GENOMIC DNA]</scope>
    <source>
        <strain evidence="2">Tak-1</strain>
    </source>
</reference>
<keyword evidence="2" id="KW-1185">Reference proteome</keyword>
<evidence type="ECO:0000313" key="1">
    <source>
        <dbReference type="EMBL" id="PTQ30234.1"/>
    </source>
</evidence>
<name>A0A2R6W8Q8_MARPO</name>
<accession>A0A2R6W8Q8</accession>
<dbReference type="EMBL" id="KZ772799">
    <property type="protein sequence ID" value="PTQ30234.1"/>
    <property type="molecule type" value="Genomic_DNA"/>
</dbReference>
<proteinExistence type="predicted"/>
<evidence type="ECO:0000313" key="2">
    <source>
        <dbReference type="Proteomes" id="UP000244005"/>
    </source>
</evidence>
<gene>
    <name evidence="1" type="ORF">MARPO_0127s0021</name>
</gene>
<organism evidence="1 2">
    <name type="scientific">Marchantia polymorpha</name>
    <name type="common">Common liverwort</name>
    <name type="synonym">Marchantia aquatica</name>
    <dbReference type="NCBI Taxonomy" id="3197"/>
    <lineage>
        <taxon>Eukaryota</taxon>
        <taxon>Viridiplantae</taxon>
        <taxon>Streptophyta</taxon>
        <taxon>Embryophyta</taxon>
        <taxon>Marchantiophyta</taxon>
        <taxon>Marchantiopsida</taxon>
        <taxon>Marchantiidae</taxon>
        <taxon>Marchantiales</taxon>
        <taxon>Marchantiaceae</taxon>
        <taxon>Marchantia</taxon>
    </lineage>
</organism>